<proteinExistence type="predicted"/>
<evidence type="ECO:0000313" key="2">
    <source>
        <dbReference type="Proteomes" id="UP000092677"/>
    </source>
</evidence>
<reference evidence="2" key="1">
    <citation type="submission" date="2016-05" db="EMBL/GenBank/DDBJ databases">
        <title>Draft genome sequences of four strains of Ehrlichia ruminantium, a tick-borne pathogen of ruminants, isolated from Zimbabwe, The Gambia and Ghana.</title>
        <authorList>
            <person name="Nakao R."/>
            <person name="Jongejan F."/>
            <person name="Sugimoto C."/>
        </authorList>
    </citation>
    <scope>NUCLEOTIDE SEQUENCE [LARGE SCALE GENOMIC DNA]</scope>
    <source>
        <strain evidence="2">Kerr Seringe</strain>
    </source>
</reference>
<dbReference type="AlphaFoldDB" id="A0A170QUN8"/>
<accession>A0A170QUN8</accession>
<dbReference type="Proteomes" id="UP000092677">
    <property type="component" value="Unassembled WGS sequence"/>
</dbReference>
<evidence type="ECO:0000313" key="1">
    <source>
        <dbReference type="EMBL" id="GAT77428.1"/>
    </source>
</evidence>
<dbReference type="RefSeq" id="WP_065432726.1">
    <property type="nucleotide sequence ID" value="NZ_BDDL01000073.1"/>
</dbReference>
<organism evidence="1 2">
    <name type="scientific">Ehrlichia ruminantium</name>
    <name type="common">heartwater rickettsia</name>
    <name type="synonym">Cowdria ruminantium</name>
    <dbReference type="NCBI Taxonomy" id="779"/>
    <lineage>
        <taxon>Bacteria</taxon>
        <taxon>Pseudomonadati</taxon>
        <taxon>Pseudomonadota</taxon>
        <taxon>Alphaproteobacteria</taxon>
        <taxon>Rickettsiales</taxon>
        <taxon>Anaplasmataceae</taxon>
        <taxon>Ehrlichia</taxon>
    </lineage>
</organism>
<sequence length="211" mass="23638">MLLNNGHIIPETLLFRVLESLRHIEKIQVNTVACIGHTCNRRKSLILNPNSTVNTSHFEGESIVRMQCTISKKRVKRNPDITELHNLINPGSRVTPLNLTIYCAVDQSQHQNFRDIFPNINFTQNSSGTLSTPVKVITPTQTLGHPILFLPTGCVLNFNEVEALREAEITSNFEIIRDNTQADTQTQNTCCSLLSCITTANHSNQTQSTSR</sequence>
<protein>
    <submittedName>
        <fullName evidence="1">Uncharacterized protein</fullName>
    </submittedName>
</protein>
<gene>
    <name evidence="1" type="ORF">EHRUM2_06510</name>
</gene>
<dbReference type="EMBL" id="BDDL01000073">
    <property type="protein sequence ID" value="GAT77428.1"/>
    <property type="molecule type" value="Genomic_DNA"/>
</dbReference>
<comment type="caution">
    <text evidence="1">The sequence shown here is derived from an EMBL/GenBank/DDBJ whole genome shotgun (WGS) entry which is preliminary data.</text>
</comment>
<name>A0A170QUN8_EHRRU</name>